<dbReference type="PANTHER" id="PTHR21068">
    <property type="entry name" value="SPARTIN"/>
    <property type="match status" value="1"/>
</dbReference>
<dbReference type="InterPro" id="IPR045036">
    <property type="entry name" value="Spartin-like"/>
</dbReference>
<reference evidence="2 3" key="1">
    <citation type="submission" date="2024-10" db="EMBL/GenBank/DDBJ databases">
        <title>Updated reference genomes for cyclostephanoid diatoms.</title>
        <authorList>
            <person name="Roberts W.R."/>
            <person name="Alverson A.J."/>
        </authorList>
    </citation>
    <scope>NUCLEOTIDE SEQUENCE [LARGE SCALE GENOMIC DNA]</scope>
    <source>
        <strain evidence="2 3">AJA232-27</strain>
    </source>
</reference>
<dbReference type="Pfam" id="PF06911">
    <property type="entry name" value="Senescence"/>
    <property type="match status" value="1"/>
</dbReference>
<evidence type="ECO:0000313" key="3">
    <source>
        <dbReference type="Proteomes" id="UP001530293"/>
    </source>
</evidence>
<evidence type="ECO:0000313" key="2">
    <source>
        <dbReference type="EMBL" id="KAL3760232.1"/>
    </source>
</evidence>
<sequence>MSAGDNHANSIVVAGSIDAPIHYCIPNEQGYFPAGSADAAALLVSIENATLLQTYPETDDPLLASGTLTLRDPDAGTADDVALVGRCGDTLFYVMAEDATTKTSEFEFVLMLPKNCIVIDLTKCATDKASVLRVEGLLAARTKFHDESVAGGQSSSIALVAAAPVNAVVEQQLPNNNSSSSALIYPENLPNDSISRSMFWASSHASKMIVRAGELGASKIDSYGEKKKEAITESKDVKVGKNSMMLAKATRSVSEKTYTVTEKVSGKISDFLGGKIGRAVAVKDNDSARMKKARSLLLASTLSYAEIGSGASEGYELMVKSAQMQATDYVARKYGQSAAELCRHTAGAATNFGRAALTARRIVDVKKVMKSAGKTMVKEGIKTTLS</sequence>
<comment type="caution">
    <text evidence="2">The sequence shown here is derived from an EMBL/GenBank/DDBJ whole genome shotgun (WGS) entry which is preliminary data.</text>
</comment>
<dbReference type="PANTHER" id="PTHR21068:SF43">
    <property type="entry name" value="SPARTIN"/>
    <property type="match status" value="1"/>
</dbReference>
<protein>
    <recommendedName>
        <fullName evidence="1">Senescence domain-containing protein</fullName>
    </recommendedName>
</protein>
<gene>
    <name evidence="2" type="ORF">ACHAWU_001742</name>
</gene>
<dbReference type="InterPro" id="IPR009686">
    <property type="entry name" value="Senescence/spartin_C"/>
</dbReference>
<accession>A0ABD3M9G0</accession>
<keyword evidence="3" id="KW-1185">Reference proteome</keyword>
<feature type="domain" description="Senescence" evidence="1">
    <location>
        <begin position="201"/>
        <end position="374"/>
    </location>
</feature>
<organism evidence="2 3">
    <name type="scientific">Discostella pseudostelligera</name>
    <dbReference type="NCBI Taxonomy" id="259834"/>
    <lineage>
        <taxon>Eukaryota</taxon>
        <taxon>Sar</taxon>
        <taxon>Stramenopiles</taxon>
        <taxon>Ochrophyta</taxon>
        <taxon>Bacillariophyta</taxon>
        <taxon>Coscinodiscophyceae</taxon>
        <taxon>Thalassiosirophycidae</taxon>
        <taxon>Stephanodiscales</taxon>
        <taxon>Stephanodiscaceae</taxon>
        <taxon>Discostella</taxon>
    </lineage>
</organism>
<evidence type="ECO:0000259" key="1">
    <source>
        <dbReference type="Pfam" id="PF06911"/>
    </source>
</evidence>
<proteinExistence type="predicted"/>
<dbReference type="EMBL" id="JALLBG020000190">
    <property type="protein sequence ID" value="KAL3760232.1"/>
    <property type="molecule type" value="Genomic_DNA"/>
</dbReference>
<dbReference type="Proteomes" id="UP001530293">
    <property type="component" value="Unassembled WGS sequence"/>
</dbReference>
<name>A0ABD3M9G0_9STRA</name>
<dbReference type="AlphaFoldDB" id="A0ABD3M9G0"/>